<dbReference type="RefSeq" id="WP_037636435.1">
    <property type="nucleotide sequence ID" value="NZ_BHXC01000007.1"/>
</dbReference>
<sequence>MALEVLRAQERTPAPWKNGGGVTTEVAARPEGAGTGDFLWRVSIADVAQSGPFSVFEGVDRTITVVDGPGMALTVDGTLHVLAAPYEPFAFPGDSDTQCELLDGPIVDFNVMVRRADATAQVRVVRDRVAIRPEAGTCVLAVVLEGSATLDQGSVRLDRLDAALLAEGDADTLDVDGRLALVTLTLAATDRSSD</sequence>
<accession>A0A401RDF9</accession>
<dbReference type="Gene3D" id="2.60.120.10">
    <property type="entry name" value="Jelly Rolls"/>
    <property type="match status" value="1"/>
</dbReference>
<organism evidence="1 2">
    <name type="scientific">Streptomyces noursei</name>
    <name type="common">Streptomyces albulus</name>
    <dbReference type="NCBI Taxonomy" id="1971"/>
    <lineage>
        <taxon>Bacteria</taxon>
        <taxon>Bacillati</taxon>
        <taxon>Actinomycetota</taxon>
        <taxon>Actinomycetes</taxon>
        <taxon>Kitasatosporales</taxon>
        <taxon>Streptomycetaceae</taxon>
        <taxon>Streptomyces</taxon>
    </lineage>
</organism>
<proteinExistence type="predicted"/>
<dbReference type="EMBL" id="BHXC01000007">
    <property type="protein sequence ID" value="GCB95657.1"/>
    <property type="molecule type" value="Genomic_DNA"/>
</dbReference>
<dbReference type="PANTHER" id="PTHR37943:SF1">
    <property type="entry name" value="PROTEIN VES"/>
    <property type="match status" value="1"/>
</dbReference>
<evidence type="ECO:0000313" key="1">
    <source>
        <dbReference type="EMBL" id="GCB95657.1"/>
    </source>
</evidence>
<dbReference type="Proteomes" id="UP000288351">
    <property type="component" value="Unassembled WGS sequence"/>
</dbReference>
<name>A0A401RDF9_STRNR</name>
<evidence type="ECO:0000313" key="2">
    <source>
        <dbReference type="Proteomes" id="UP000288351"/>
    </source>
</evidence>
<reference evidence="1 2" key="1">
    <citation type="journal article" date="2019" name="Microbiol. Resour. Announc.">
        <title>Draft Genome Sequence of the Most Traditional epsilon-Poly-l-Lysine Producer, Streptomyces albulus NBRC14147.</title>
        <authorList>
            <person name="Yamanaka K."/>
            <person name="Hamano Y."/>
        </authorList>
    </citation>
    <scope>NUCLEOTIDE SEQUENCE [LARGE SCALE GENOMIC DNA]</scope>
    <source>
        <strain evidence="1 2">NBRC 14147</strain>
    </source>
</reference>
<dbReference type="InterPro" id="IPR014710">
    <property type="entry name" value="RmlC-like_jellyroll"/>
</dbReference>
<dbReference type="SUPFAM" id="SSF51182">
    <property type="entry name" value="RmlC-like cupins"/>
    <property type="match status" value="1"/>
</dbReference>
<comment type="caution">
    <text evidence="1">The sequence shown here is derived from an EMBL/GenBank/DDBJ whole genome shotgun (WGS) entry which is preliminary data.</text>
</comment>
<dbReference type="PANTHER" id="PTHR37943">
    <property type="entry name" value="PROTEIN VES"/>
    <property type="match status" value="1"/>
</dbReference>
<dbReference type="InterPro" id="IPR011051">
    <property type="entry name" value="RmlC_Cupin_sf"/>
</dbReference>
<dbReference type="CDD" id="cd20293">
    <property type="entry name" value="cupin_HutD_N"/>
    <property type="match status" value="1"/>
</dbReference>
<protein>
    <submittedName>
        <fullName evidence="1">Protein Ves</fullName>
    </submittedName>
</protein>
<dbReference type="InterPro" id="IPR010282">
    <property type="entry name" value="Uncharacterised_HutD/Ves"/>
</dbReference>
<dbReference type="AlphaFoldDB" id="A0A401RDF9"/>
<gene>
    <name evidence="1" type="primary">ves</name>
    <name evidence="1" type="ORF">SALB_08464</name>
</gene>
<dbReference type="Pfam" id="PF05962">
    <property type="entry name" value="HutD"/>
    <property type="match status" value="1"/>
</dbReference>